<dbReference type="AlphaFoldDB" id="A0A2J8U285"/>
<gene>
    <name evidence="1" type="ORF">CR201_G0030958</name>
</gene>
<protein>
    <submittedName>
        <fullName evidence="1">CNIH3 isoform 11</fullName>
    </submittedName>
</protein>
<proteinExistence type="predicted"/>
<name>A0A2J8U285_PONAB</name>
<organism evidence="1">
    <name type="scientific">Pongo abelii</name>
    <name type="common">Sumatran orangutan</name>
    <name type="synonym">Pongo pygmaeus abelii</name>
    <dbReference type="NCBI Taxonomy" id="9601"/>
    <lineage>
        <taxon>Eukaryota</taxon>
        <taxon>Metazoa</taxon>
        <taxon>Chordata</taxon>
        <taxon>Craniata</taxon>
        <taxon>Vertebrata</taxon>
        <taxon>Euteleostomi</taxon>
        <taxon>Mammalia</taxon>
        <taxon>Eutheria</taxon>
        <taxon>Euarchontoglires</taxon>
        <taxon>Primates</taxon>
        <taxon>Haplorrhini</taxon>
        <taxon>Catarrhini</taxon>
        <taxon>Hominidae</taxon>
        <taxon>Pongo</taxon>
    </lineage>
</organism>
<reference evidence="1" key="1">
    <citation type="submission" date="2017-12" db="EMBL/GenBank/DDBJ databases">
        <title>High-resolution comparative analysis of great ape genomes.</title>
        <authorList>
            <person name="Pollen A."/>
            <person name="Hastie A."/>
            <person name="Hormozdiari F."/>
            <person name="Dougherty M."/>
            <person name="Liu R."/>
            <person name="Chaisson M."/>
            <person name="Hoppe E."/>
            <person name="Hill C."/>
            <person name="Pang A."/>
            <person name="Hillier L."/>
            <person name="Baker C."/>
            <person name="Armstrong J."/>
            <person name="Shendure J."/>
            <person name="Paten B."/>
            <person name="Wilson R."/>
            <person name="Chao H."/>
            <person name="Schneider V."/>
            <person name="Ventura M."/>
            <person name="Kronenberg Z."/>
            <person name="Murali S."/>
            <person name="Gordon D."/>
            <person name="Cantsilieris S."/>
            <person name="Munson K."/>
            <person name="Nelson B."/>
            <person name="Raja A."/>
            <person name="Underwood J."/>
            <person name="Diekhans M."/>
            <person name="Fiddes I."/>
            <person name="Haussler D."/>
            <person name="Eichler E."/>
        </authorList>
    </citation>
    <scope>NUCLEOTIDE SEQUENCE [LARGE SCALE GENOMIC DNA]</scope>
    <source>
        <strain evidence="1">Susie</strain>
    </source>
</reference>
<comment type="caution">
    <text evidence="1">The sequence shown here is derived from an EMBL/GenBank/DDBJ whole genome shotgun (WGS) entry which is preliminary data.</text>
</comment>
<sequence>MAELACVRESTSVAWACKVRGGTAPSPSGAEGHVMLNKSREVESPLSSHPVGCPLFPQDHSRPCDLWSLMSGPSEAASWL</sequence>
<evidence type="ECO:0000313" key="1">
    <source>
        <dbReference type="EMBL" id="PNJ39384.1"/>
    </source>
</evidence>
<accession>A0A2J8U285</accession>
<dbReference type="EMBL" id="NDHI03003475">
    <property type="protein sequence ID" value="PNJ39384.1"/>
    <property type="molecule type" value="Genomic_DNA"/>
</dbReference>